<gene>
    <name evidence="2" type="ORF">FRZ61_39230</name>
</gene>
<dbReference type="SUPFAM" id="SSF53335">
    <property type="entry name" value="S-adenosyl-L-methionine-dependent methyltransferases"/>
    <property type="match status" value="1"/>
</dbReference>
<protein>
    <recommendedName>
        <fullName evidence="1">Methyltransferase domain-containing protein</fullName>
    </recommendedName>
</protein>
<dbReference type="Pfam" id="PF13847">
    <property type="entry name" value="Methyltransf_31"/>
    <property type="match status" value="1"/>
</dbReference>
<feature type="domain" description="Methyltransferase" evidence="1">
    <location>
        <begin position="40"/>
        <end position="148"/>
    </location>
</feature>
<dbReference type="KEGG" id="hadh:FRZ61_39230"/>
<keyword evidence="3" id="KW-1185">Reference proteome</keyword>
<dbReference type="InterPro" id="IPR029063">
    <property type="entry name" value="SAM-dependent_MTases_sf"/>
</dbReference>
<dbReference type="InterPro" id="IPR025714">
    <property type="entry name" value="Methyltranfer_dom"/>
</dbReference>
<dbReference type="Gene3D" id="3.40.50.150">
    <property type="entry name" value="Vaccinia Virus protein VP39"/>
    <property type="match status" value="1"/>
</dbReference>
<dbReference type="PANTHER" id="PTHR43861">
    <property type="entry name" value="TRANS-ACONITATE 2-METHYLTRANSFERASE-RELATED"/>
    <property type="match status" value="1"/>
</dbReference>
<dbReference type="OrthoDB" id="9787738at2"/>
<sequence>MAADHDYALGHSDAELKRLSTQARLIDPITNRYFVAAGISEGMRVLEVGSGAGDVALLLAALVGPGGEVVGTDLSQTAIDIAQQRARSAGHANVTFRQGDPALMRFDRPFDAVAGRYVLQFIPDPSAALAKLASHLRLGGTVVFHELDWNGARSAPPVPTYDQACLWIKRTLAQAGAQTDLGAKLGVAFERAGLPAPTLRLEAVIGSGAASMDAVHLVTDLVATLLPKMERFGIVAASEIEPTDLARRILAEVARDGILIGRAEVGAWTTV</sequence>
<dbReference type="Proteomes" id="UP000325797">
    <property type="component" value="Chromosome"/>
</dbReference>
<accession>A0A5J6N209</accession>
<evidence type="ECO:0000313" key="3">
    <source>
        <dbReference type="Proteomes" id="UP000325797"/>
    </source>
</evidence>
<name>A0A5J6N209_9PROT</name>
<dbReference type="RefSeq" id="WP_151119303.1">
    <property type="nucleotide sequence ID" value="NZ_CP042582.1"/>
</dbReference>
<reference evidence="2 3" key="1">
    <citation type="submission" date="2019-08" db="EMBL/GenBank/DDBJ databases">
        <title>Hyperibacter terrae gen. nov., sp. nov. and Hyperibacter viscosus sp. nov., two new members in the family Rhodospirillaceae isolated from the rhizosphere of Hypericum perforatum.</title>
        <authorList>
            <person name="Noviana Z."/>
        </authorList>
    </citation>
    <scope>NUCLEOTIDE SEQUENCE [LARGE SCALE GENOMIC DNA]</scope>
    <source>
        <strain evidence="2 3">R5959</strain>
    </source>
</reference>
<dbReference type="EMBL" id="CP042582">
    <property type="protein sequence ID" value="QEX23982.1"/>
    <property type="molecule type" value="Genomic_DNA"/>
</dbReference>
<dbReference type="AlphaFoldDB" id="A0A5J6N209"/>
<evidence type="ECO:0000259" key="1">
    <source>
        <dbReference type="Pfam" id="PF13847"/>
    </source>
</evidence>
<proteinExistence type="predicted"/>
<organism evidence="2 3">
    <name type="scientific">Hypericibacter adhaerens</name>
    <dbReference type="NCBI Taxonomy" id="2602016"/>
    <lineage>
        <taxon>Bacteria</taxon>
        <taxon>Pseudomonadati</taxon>
        <taxon>Pseudomonadota</taxon>
        <taxon>Alphaproteobacteria</taxon>
        <taxon>Rhodospirillales</taxon>
        <taxon>Dongiaceae</taxon>
        <taxon>Hypericibacter</taxon>
    </lineage>
</organism>
<dbReference type="CDD" id="cd02440">
    <property type="entry name" value="AdoMet_MTases"/>
    <property type="match status" value="1"/>
</dbReference>
<evidence type="ECO:0000313" key="2">
    <source>
        <dbReference type="EMBL" id="QEX23982.1"/>
    </source>
</evidence>